<sequence>MFRVVSLHLLFQPKEYKPKDETPEAPVVMIPHKTKRGAATLARLKIYEGVPPPYEKVKRMVILDSLKSLVWFRPDALKLQSGHKFLLIGPSIILRCLRQRDKKEIP</sequence>
<dbReference type="EMBL" id="CABITT030000008">
    <property type="protein sequence ID" value="VVB15700.1"/>
    <property type="molecule type" value="Genomic_DNA"/>
</dbReference>
<keyword evidence="2" id="KW-0689">Ribosomal protein</keyword>
<dbReference type="GO" id="GO:0006412">
    <property type="term" value="P:translation"/>
    <property type="evidence" value="ECO:0007669"/>
    <property type="project" value="InterPro"/>
</dbReference>
<dbReference type="Gene3D" id="3.90.1180.10">
    <property type="entry name" value="Ribosomal protein L13"/>
    <property type="match status" value="1"/>
</dbReference>
<dbReference type="GO" id="GO:0017148">
    <property type="term" value="P:negative regulation of translation"/>
    <property type="evidence" value="ECO:0007669"/>
    <property type="project" value="TreeGrafter"/>
</dbReference>
<protein>
    <submittedName>
        <fullName evidence="4">Uncharacterized protein</fullName>
    </submittedName>
</protein>
<evidence type="ECO:0000313" key="5">
    <source>
        <dbReference type="Proteomes" id="UP000489600"/>
    </source>
</evidence>
<evidence type="ECO:0000313" key="4">
    <source>
        <dbReference type="EMBL" id="VVB15700.1"/>
    </source>
</evidence>
<evidence type="ECO:0000256" key="3">
    <source>
        <dbReference type="ARBA" id="ARBA00023274"/>
    </source>
</evidence>
<dbReference type="InterPro" id="IPR036899">
    <property type="entry name" value="Ribosomal_uL13_sf"/>
</dbReference>
<dbReference type="PANTHER" id="PTHR11545:SF39">
    <property type="entry name" value="LARGE RIBOSOMAL SUBUNIT PROTEIN UL13X-RELATED"/>
    <property type="match status" value="1"/>
</dbReference>
<dbReference type="PANTHER" id="PTHR11545">
    <property type="entry name" value="RIBOSOMAL PROTEIN L13"/>
    <property type="match status" value="1"/>
</dbReference>
<keyword evidence="3" id="KW-0687">Ribonucleoprotein</keyword>
<dbReference type="AlphaFoldDB" id="A0A565CPS3"/>
<accession>A0A565CPS3</accession>
<organism evidence="4 5">
    <name type="scientific">Arabis nemorensis</name>
    <dbReference type="NCBI Taxonomy" id="586526"/>
    <lineage>
        <taxon>Eukaryota</taxon>
        <taxon>Viridiplantae</taxon>
        <taxon>Streptophyta</taxon>
        <taxon>Embryophyta</taxon>
        <taxon>Tracheophyta</taxon>
        <taxon>Spermatophyta</taxon>
        <taxon>Magnoliopsida</taxon>
        <taxon>eudicotyledons</taxon>
        <taxon>Gunneridae</taxon>
        <taxon>Pentapetalae</taxon>
        <taxon>rosids</taxon>
        <taxon>malvids</taxon>
        <taxon>Brassicales</taxon>
        <taxon>Brassicaceae</taxon>
        <taxon>Arabideae</taxon>
        <taxon>Arabis</taxon>
    </lineage>
</organism>
<reference evidence="4" key="1">
    <citation type="submission" date="2019-07" db="EMBL/GenBank/DDBJ databases">
        <authorList>
            <person name="Dittberner H."/>
        </authorList>
    </citation>
    <scope>NUCLEOTIDE SEQUENCE [LARGE SCALE GENOMIC DNA]</scope>
</reference>
<evidence type="ECO:0000256" key="1">
    <source>
        <dbReference type="ARBA" id="ARBA00006227"/>
    </source>
</evidence>
<evidence type="ECO:0000256" key="2">
    <source>
        <dbReference type="ARBA" id="ARBA00022980"/>
    </source>
</evidence>
<proteinExistence type="inferred from homology"/>
<dbReference type="SUPFAM" id="SSF52161">
    <property type="entry name" value="Ribosomal protein L13"/>
    <property type="match status" value="1"/>
</dbReference>
<dbReference type="Proteomes" id="UP000489600">
    <property type="component" value="Unassembled WGS sequence"/>
</dbReference>
<dbReference type="GO" id="GO:0022625">
    <property type="term" value="C:cytosolic large ribosomal subunit"/>
    <property type="evidence" value="ECO:0007669"/>
    <property type="project" value="TreeGrafter"/>
</dbReference>
<dbReference type="GO" id="GO:0003729">
    <property type="term" value="F:mRNA binding"/>
    <property type="evidence" value="ECO:0007669"/>
    <property type="project" value="TreeGrafter"/>
</dbReference>
<dbReference type="InterPro" id="IPR005822">
    <property type="entry name" value="Ribosomal_uL13"/>
</dbReference>
<dbReference type="OrthoDB" id="671668at2759"/>
<keyword evidence="5" id="KW-1185">Reference proteome</keyword>
<name>A0A565CPS3_9BRAS</name>
<comment type="similarity">
    <text evidence="1">Belongs to the universal ribosomal protein uL13 family.</text>
</comment>
<comment type="caution">
    <text evidence="4">The sequence shown here is derived from an EMBL/GenBank/DDBJ whole genome shotgun (WGS) entry which is preliminary data.</text>
</comment>
<gene>
    <name evidence="4" type="ORF">ANE_LOCUS26144</name>
</gene>
<dbReference type="GO" id="GO:0003735">
    <property type="term" value="F:structural constituent of ribosome"/>
    <property type="evidence" value="ECO:0007669"/>
    <property type="project" value="InterPro"/>
</dbReference>